<dbReference type="InterPro" id="IPR014013">
    <property type="entry name" value="Helic_SF1/SF2_ATP-bd_DinG/Rad3"/>
</dbReference>
<dbReference type="GO" id="GO:0005524">
    <property type="term" value="F:ATP binding"/>
    <property type="evidence" value="ECO:0007669"/>
    <property type="project" value="UniProtKB-KW"/>
</dbReference>
<dbReference type="PANTHER" id="PTHR11472:SF47">
    <property type="entry name" value="FANCONI ANEMIA GROUP J PROTEIN"/>
    <property type="match status" value="1"/>
</dbReference>
<evidence type="ECO:0000256" key="4">
    <source>
        <dbReference type="ARBA" id="ARBA00022806"/>
    </source>
</evidence>
<evidence type="ECO:0000256" key="6">
    <source>
        <dbReference type="ARBA" id="ARBA00023004"/>
    </source>
</evidence>
<keyword evidence="1" id="KW-0479">Metal-binding</keyword>
<dbReference type="EMBL" id="CAKAEH010000961">
    <property type="protein sequence ID" value="CAG9532389.1"/>
    <property type="molecule type" value="Genomic_DNA"/>
</dbReference>
<evidence type="ECO:0000256" key="5">
    <source>
        <dbReference type="ARBA" id="ARBA00022840"/>
    </source>
</evidence>
<dbReference type="GO" id="GO:0016818">
    <property type="term" value="F:hydrolase activity, acting on acid anhydrides, in phosphorus-containing anhydrides"/>
    <property type="evidence" value="ECO:0007669"/>
    <property type="project" value="InterPro"/>
</dbReference>
<dbReference type="GO" id="GO:1990918">
    <property type="term" value="P:double-strand break repair involved in meiotic recombination"/>
    <property type="evidence" value="ECO:0007669"/>
    <property type="project" value="TreeGrafter"/>
</dbReference>
<organism evidence="11 12">
    <name type="scientific">Cercopithifilaria johnstoni</name>
    <dbReference type="NCBI Taxonomy" id="2874296"/>
    <lineage>
        <taxon>Eukaryota</taxon>
        <taxon>Metazoa</taxon>
        <taxon>Ecdysozoa</taxon>
        <taxon>Nematoda</taxon>
        <taxon>Chromadorea</taxon>
        <taxon>Rhabditida</taxon>
        <taxon>Spirurina</taxon>
        <taxon>Spiruromorpha</taxon>
        <taxon>Filarioidea</taxon>
        <taxon>Onchocercidae</taxon>
        <taxon>Cercopithifilaria</taxon>
    </lineage>
</organism>
<dbReference type="PROSITE" id="PS51193">
    <property type="entry name" value="HELICASE_ATP_BIND_2"/>
    <property type="match status" value="1"/>
</dbReference>
<dbReference type="GO" id="GO:0005634">
    <property type="term" value="C:nucleus"/>
    <property type="evidence" value="ECO:0007669"/>
    <property type="project" value="TreeGrafter"/>
</dbReference>
<evidence type="ECO:0000313" key="12">
    <source>
        <dbReference type="Proteomes" id="UP000746747"/>
    </source>
</evidence>
<dbReference type="Pfam" id="PF13307">
    <property type="entry name" value="Helicase_C_2"/>
    <property type="match status" value="1"/>
</dbReference>
<accession>A0A8J2PYB2</accession>
<evidence type="ECO:0000256" key="9">
    <source>
        <dbReference type="SAM" id="Coils"/>
    </source>
</evidence>
<dbReference type="InterPro" id="IPR010614">
    <property type="entry name" value="RAD3-like_helicase_DEAD"/>
</dbReference>
<dbReference type="GO" id="GO:0051536">
    <property type="term" value="F:iron-sulfur cluster binding"/>
    <property type="evidence" value="ECO:0007669"/>
    <property type="project" value="UniProtKB-KW"/>
</dbReference>
<dbReference type="GO" id="GO:0003678">
    <property type="term" value="F:DNA helicase activity"/>
    <property type="evidence" value="ECO:0007669"/>
    <property type="project" value="InterPro"/>
</dbReference>
<evidence type="ECO:0000259" key="10">
    <source>
        <dbReference type="PROSITE" id="PS51193"/>
    </source>
</evidence>
<dbReference type="GO" id="GO:0006289">
    <property type="term" value="P:nucleotide-excision repair"/>
    <property type="evidence" value="ECO:0007669"/>
    <property type="project" value="TreeGrafter"/>
</dbReference>
<gene>
    <name evidence="11" type="ORF">CJOHNSTONI_LOCUS2701</name>
</gene>
<keyword evidence="4" id="KW-0347">Helicase</keyword>
<proteinExistence type="predicted"/>
<evidence type="ECO:0000256" key="8">
    <source>
        <dbReference type="ARBA" id="ARBA00023235"/>
    </source>
</evidence>
<dbReference type="Pfam" id="PF06733">
    <property type="entry name" value="DEAD_2"/>
    <property type="match status" value="1"/>
</dbReference>
<dbReference type="Gene3D" id="3.40.50.300">
    <property type="entry name" value="P-loop containing nucleotide triphosphate hydrolases"/>
    <property type="match status" value="3"/>
</dbReference>
<evidence type="ECO:0000256" key="7">
    <source>
        <dbReference type="ARBA" id="ARBA00023014"/>
    </source>
</evidence>
<evidence type="ECO:0000256" key="2">
    <source>
        <dbReference type="ARBA" id="ARBA00022741"/>
    </source>
</evidence>
<name>A0A8J2PYB2_9BILA</name>
<protein>
    <recommendedName>
        <fullName evidence="10">Helicase ATP-binding domain-containing protein</fullName>
    </recommendedName>
</protein>
<feature type="domain" description="Helicase ATP-binding" evidence="10">
    <location>
        <begin position="89"/>
        <end position="466"/>
    </location>
</feature>
<dbReference type="AlphaFoldDB" id="A0A8J2PYB2"/>
<keyword evidence="2" id="KW-0547">Nucleotide-binding</keyword>
<comment type="caution">
    <text evidence="11">The sequence shown here is derived from an EMBL/GenBank/DDBJ whole genome shotgun (WGS) entry which is preliminary data.</text>
</comment>
<dbReference type="Proteomes" id="UP000746747">
    <property type="component" value="Unassembled WGS sequence"/>
</dbReference>
<keyword evidence="12" id="KW-1185">Reference proteome</keyword>
<evidence type="ECO:0000256" key="3">
    <source>
        <dbReference type="ARBA" id="ARBA00022801"/>
    </source>
</evidence>
<dbReference type="PANTHER" id="PTHR11472">
    <property type="entry name" value="DNA REPAIR DEAD HELICASE RAD3/XP-D SUBFAMILY MEMBER"/>
    <property type="match status" value="1"/>
</dbReference>
<evidence type="ECO:0000256" key="1">
    <source>
        <dbReference type="ARBA" id="ARBA00022723"/>
    </source>
</evidence>
<dbReference type="SMART" id="SM00491">
    <property type="entry name" value="HELICc2"/>
    <property type="match status" value="1"/>
</dbReference>
<keyword evidence="9" id="KW-0175">Coiled coil</keyword>
<dbReference type="SMART" id="SM00488">
    <property type="entry name" value="DEXDc2"/>
    <property type="match status" value="1"/>
</dbReference>
<keyword evidence="6" id="KW-0408">Iron</keyword>
<dbReference type="GO" id="GO:0046872">
    <property type="term" value="F:metal ion binding"/>
    <property type="evidence" value="ECO:0007669"/>
    <property type="project" value="UniProtKB-KW"/>
</dbReference>
<dbReference type="InterPro" id="IPR006555">
    <property type="entry name" value="ATP-dep_Helicase_C"/>
</dbReference>
<dbReference type="InterPro" id="IPR045028">
    <property type="entry name" value="DinG/Rad3-like"/>
</dbReference>
<dbReference type="SUPFAM" id="SSF52540">
    <property type="entry name" value="P-loop containing nucleoside triphosphate hydrolases"/>
    <property type="match status" value="2"/>
</dbReference>
<reference evidence="11" key="1">
    <citation type="submission" date="2021-09" db="EMBL/GenBank/DDBJ databases">
        <authorList>
            <consortium name="Pathogen Informatics"/>
        </authorList>
    </citation>
    <scope>NUCLEOTIDE SEQUENCE</scope>
</reference>
<dbReference type="InterPro" id="IPR027417">
    <property type="entry name" value="P-loop_NTPase"/>
</dbReference>
<dbReference type="FunFam" id="3.40.50.300:FF:003493">
    <property type="entry name" value="Predicted protein"/>
    <property type="match status" value="1"/>
</dbReference>
<sequence>MGNVFGSDTGRLCCHAKGRVLRKMYTNSEESSIRKYLNNRKRQSDVRFSTTNQKYMTPSTGSGRLLSERLSVKVNHQSFYYTDLLICGHMIKLPPNIKPYATQRTMIAKILITLKNKLNALIESPTGSGKTLGLLSASCAWLERYKKEYTQSRNECKACRGGVNSRYTENKTPDQNVLFGKLNDTDMSDNKSKDMNTTSAGCTYDAEPFSTLEDEFENDFCAVTHSSSASNKLESIVPLDDSKILKKNEEEGHTCLPRVTIYYGMRTHKQISQVVKEFSRLPYGQEGVIKHTILASREHMCINPAIRASDDVNGKCKEFISPDGIGCPYKNSMRGKYERPNAIRRLIAQTTGKMNSIWDVEDLVEALKCSTPPLCPYFSTARVLIDDADIIFCPFSYLIDPIIRASSGLNLKNTVVILDEAHNVEDVCREAASFTFMERELVDAAADLYQKATELEKELEKVDAKIVAEDGLIEKEDNRAGRHKECLEMMNSHFKTVINFLNKILEWFVSISSNALQSAQMKRDRLTYTYNWEELFTTFVSNNLNIFEKSGKGTAYSSLLEAFVFITGADNENDEFQACLKHYKPSAAAAICVEKFLYFFKSYFRDDNRTAYKLFTCIDKPFAPYSQSTIFDITKNSSNNIDILDMSSYDKEKEVWLDSKTRLKGYREVKYGYRVAISFWCMRPSLAYTDAFKGCRSVILASGTLSPTDTLRTELGTTFQQEMEGYQIIPNEQIFAAVIPSGPSGEKLCGTYRIINRDDRFIREISLILSHICKIIPKGILCFFSSYRVLDQIYEYMETMGILRQIQNIKLVLKEPRRSSLMNAVMTQYENAIVNPLNFGPQCTGALMMAVFRGKVSEGIDFTDDRARCVVTVGIPFPNAMDEQVVEKKKYNDDYCTKLRILSGDEWYTMQAYRALNQALGRCLRHRSDWGSILMLDERLLQTQANPNAKKVSRWIREQLRPLTNYEHFLSELTNFVAKMETRNSQLPDDNDCRAMNVVDDEK</sequence>
<dbReference type="InterPro" id="IPR006554">
    <property type="entry name" value="Helicase-like_DEXD_c2"/>
</dbReference>
<feature type="coiled-coil region" evidence="9">
    <location>
        <begin position="438"/>
        <end position="465"/>
    </location>
</feature>
<evidence type="ECO:0000313" key="11">
    <source>
        <dbReference type="EMBL" id="CAG9532389.1"/>
    </source>
</evidence>
<dbReference type="OrthoDB" id="19182at2759"/>
<dbReference type="GO" id="GO:0003677">
    <property type="term" value="F:DNA binding"/>
    <property type="evidence" value="ECO:0007669"/>
    <property type="project" value="InterPro"/>
</dbReference>
<keyword evidence="5" id="KW-0067">ATP-binding</keyword>
<keyword evidence="8" id="KW-0413">Isomerase</keyword>
<dbReference type="CDD" id="cd18788">
    <property type="entry name" value="SF2_C_XPD"/>
    <property type="match status" value="1"/>
</dbReference>
<keyword evidence="7" id="KW-0411">Iron-sulfur</keyword>
<keyword evidence="3" id="KW-0378">Hydrolase</keyword>